<evidence type="ECO:0000256" key="1">
    <source>
        <dbReference type="ARBA" id="ARBA00004651"/>
    </source>
</evidence>
<comment type="subcellular location">
    <subcellularLocation>
        <location evidence="1">Cell membrane</location>
        <topology evidence="1">Multi-pass membrane protein</topology>
    </subcellularLocation>
</comment>
<evidence type="ECO:0000256" key="2">
    <source>
        <dbReference type="ARBA" id="ARBA00005779"/>
    </source>
</evidence>
<accession>A0ABR9ZL91</accession>
<keyword evidence="4 7" id="KW-0812">Transmembrane</keyword>
<sequence>MNQHILAAEYSLQDGILASVAYFFIALLVLALSFVVQDLLTPGRLRDQVFVHHLPNAAVMAGSQLIAIGMVLVAAIATTEPNLVDGIIHVAVYSLLGLTLQTIVMVVVEIAIPGRFRNLVEDRKLRSSTLVLGVLLVVVGAVNAVCLT</sequence>
<dbReference type="Pfam" id="PF03994">
    <property type="entry name" value="DUF350"/>
    <property type="match status" value="1"/>
</dbReference>
<dbReference type="Proteomes" id="UP000635902">
    <property type="component" value="Unassembled WGS sequence"/>
</dbReference>
<dbReference type="InterPro" id="IPR007140">
    <property type="entry name" value="DUF350"/>
</dbReference>
<gene>
    <name evidence="8" type="ORF">IRY30_08925</name>
</gene>
<keyword evidence="5 7" id="KW-1133">Transmembrane helix</keyword>
<comment type="caution">
    <text evidence="8">The sequence shown here is derived from an EMBL/GenBank/DDBJ whole genome shotgun (WGS) entry which is preliminary data.</text>
</comment>
<feature type="transmembrane region" description="Helical" evidence="7">
    <location>
        <begin position="125"/>
        <end position="145"/>
    </location>
</feature>
<feature type="transmembrane region" description="Helical" evidence="7">
    <location>
        <begin position="90"/>
        <end position="113"/>
    </location>
</feature>
<keyword evidence="9" id="KW-1185">Reference proteome</keyword>
<evidence type="ECO:0000256" key="3">
    <source>
        <dbReference type="ARBA" id="ARBA00022475"/>
    </source>
</evidence>
<feature type="transmembrane region" description="Helical" evidence="7">
    <location>
        <begin position="57"/>
        <end position="78"/>
    </location>
</feature>
<dbReference type="RefSeq" id="WP_194557080.1">
    <property type="nucleotide sequence ID" value="NZ_JADKMY010000003.1"/>
</dbReference>
<evidence type="ECO:0000313" key="9">
    <source>
        <dbReference type="Proteomes" id="UP000635902"/>
    </source>
</evidence>
<reference evidence="8 9" key="1">
    <citation type="submission" date="2020-10" db="EMBL/GenBank/DDBJ databases">
        <title>Novel species in genus Corynebacterium.</title>
        <authorList>
            <person name="Zhang G."/>
        </authorList>
    </citation>
    <scope>NUCLEOTIDE SEQUENCE [LARGE SCALE GENOMIC DNA]</scope>
    <source>
        <strain evidence="8 9">DSM 45110</strain>
    </source>
</reference>
<organism evidence="8 9">
    <name type="scientific">Corynebacterium suicordis DSM 45110</name>
    <dbReference type="NCBI Taxonomy" id="1121369"/>
    <lineage>
        <taxon>Bacteria</taxon>
        <taxon>Bacillati</taxon>
        <taxon>Actinomycetota</taxon>
        <taxon>Actinomycetes</taxon>
        <taxon>Mycobacteriales</taxon>
        <taxon>Corynebacteriaceae</taxon>
        <taxon>Corynebacterium</taxon>
    </lineage>
</organism>
<proteinExistence type="inferred from homology"/>
<keyword evidence="3" id="KW-1003">Cell membrane</keyword>
<keyword evidence="6 7" id="KW-0472">Membrane</keyword>
<dbReference type="EMBL" id="JADKMY010000003">
    <property type="protein sequence ID" value="MBF4554188.1"/>
    <property type="molecule type" value="Genomic_DNA"/>
</dbReference>
<evidence type="ECO:0000256" key="4">
    <source>
        <dbReference type="ARBA" id="ARBA00022692"/>
    </source>
</evidence>
<comment type="similarity">
    <text evidence="2">Belongs to the UPF0719 family.</text>
</comment>
<evidence type="ECO:0000256" key="6">
    <source>
        <dbReference type="ARBA" id="ARBA00023136"/>
    </source>
</evidence>
<evidence type="ECO:0000256" key="5">
    <source>
        <dbReference type="ARBA" id="ARBA00022989"/>
    </source>
</evidence>
<feature type="transmembrane region" description="Helical" evidence="7">
    <location>
        <begin position="16"/>
        <end position="36"/>
    </location>
</feature>
<evidence type="ECO:0000313" key="8">
    <source>
        <dbReference type="EMBL" id="MBF4554188.1"/>
    </source>
</evidence>
<name>A0ABR9ZL91_9CORY</name>
<protein>
    <submittedName>
        <fullName evidence="8">DUF350 domain-containing protein</fullName>
    </submittedName>
</protein>
<evidence type="ECO:0000256" key="7">
    <source>
        <dbReference type="SAM" id="Phobius"/>
    </source>
</evidence>